<proteinExistence type="predicted"/>
<dbReference type="Proteomes" id="UP000324832">
    <property type="component" value="Unassembled WGS sequence"/>
</dbReference>
<sequence>MRRRQLKVDLMQENKEISRKMTTATSRCLARICRVTTYTTTLYRLQVLFHDRSVASVHFVLAGYTSSATRAHRPLFPPYVAPHKYPVLTYMYVLHHATVCTIVSCVREYIHKSGLLRVFMKFTYISQMCPTVLRLFQF</sequence>
<accession>A0A5E4QQL6</accession>
<gene>
    <name evidence="1" type="ORF">LSINAPIS_LOCUS10725</name>
</gene>
<name>A0A5E4QQL6_9NEOP</name>
<protein>
    <submittedName>
        <fullName evidence="1">Uncharacterized protein</fullName>
    </submittedName>
</protein>
<reference evidence="1 2" key="1">
    <citation type="submission" date="2017-07" db="EMBL/GenBank/DDBJ databases">
        <authorList>
            <person name="Talla V."/>
            <person name="Backstrom N."/>
        </authorList>
    </citation>
    <scope>NUCLEOTIDE SEQUENCE [LARGE SCALE GENOMIC DNA]</scope>
</reference>
<evidence type="ECO:0000313" key="2">
    <source>
        <dbReference type="Proteomes" id="UP000324832"/>
    </source>
</evidence>
<evidence type="ECO:0000313" key="1">
    <source>
        <dbReference type="EMBL" id="VVC99980.1"/>
    </source>
</evidence>
<organism evidence="1 2">
    <name type="scientific">Leptidea sinapis</name>
    <dbReference type="NCBI Taxonomy" id="189913"/>
    <lineage>
        <taxon>Eukaryota</taxon>
        <taxon>Metazoa</taxon>
        <taxon>Ecdysozoa</taxon>
        <taxon>Arthropoda</taxon>
        <taxon>Hexapoda</taxon>
        <taxon>Insecta</taxon>
        <taxon>Pterygota</taxon>
        <taxon>Neoptera</taxon>
        <taxon>Endopterygota</taxon>
        <taxon>Lepidoptera</taxon>
        <taxon>Glossata</taxon>
        <taxon>Ditrysia</taxon>
        <taxon>Papilionoidea</taxon>
        <taxon>Pieridae</taxon>
        <taxon>Dismorphiinae</taxon>
        <taxon>Leptidea</taxon>
    </lineage>
</organism>
<dbReference type="EMBL" id="FZQP02004444">
    <property type="protein sequence ID" value="VVC99980.1"/>
    <property type="molecule type" value="Genomic_DNA"/>
</dbReference>
<keyword evidence="2" id="KW-1185">Reference proteome</keyword>
<dbReference type="AlphaFoldDB" id="A0A5E4QQL6"/>